<dbReference type="InterPro" id="IPR014985">
    <property type="entry name" value="WbqC"/>
</dbReference>
<comment type="caution">
    <text evidence="1">The sequence shown here is derived from an EMBL/GenBank/DDBJ whole genome shotgun (WGS) entry which is preliminary data.</text>
</comment>
<name>X1IH38_9ZZZZ</name>
<evidence type="ECO:0000313" key="1">
    <source>
        <dbReference type="EMBL" id="GAH65444.1"/>
    </source>
</evidence>
<accession>X1IH38</accession>
<feature type="non-terminal residue" evidence="1">
    <location>
        <position position="1"/>
    </location>
</feature>
<proteinExistence type="predicted"/>
<reference evidence="1" key="1">
    <citation type="journal article" date="2014" name="Front. Microbiol.">
        <title>High frequency of phylogenetically diverse reductive dehalogenase-homologous genes in deep subseafloor sedimentary metagenomes.</title>
        <authorList>
            <person name="Kawai M."/>
            <person name="Futagami T."/>
            <person name="Toyoda A."/>
            <person name="Takaki Y."/>
            <person name="Nishi S."/>
            <person name="Hori S."/>
            <person name="Arai W."/>
            <person name="Tsubouchi T."/>
            <person name="Morono Y."/>
            <person name="Uchiyama I."/>
            <person name="Ito T."/>
            <person name="Fujiyama A."/>
            <person name="Inagaki F."/>
            <person name="Takami H."/>
        </authorList>
    </citation>
    <scope>NUCLEOTIDE SEQUENCE</scope>
    <source>
        <strain evidence="1">Expedition CK06-06</strain>
    </source>
</reference>
<gene>
    <name evidence="1" type="ORF">S03H2_54286</name>
</gene>
<dbReference type="AlphaFoldDB" id="X1IH38"/>
<sequence length="187" mass="21910">IKDVKIDNSKNWQGKHLGTLRSCYKKAPHFDEVYSLFNNILNKKAQFVIDLNYELISVICNYIELKEMRFLFSQEINLPREVKKTEKLLSILEEIGGITTYISGPSAKPYLEESKFEEKGIKVEWHNYRHPYYNQNTWGSNIFIPYLSIVDLLFNHGKESLEILTGGKIIEKPEHIKVILPDEYKGR</sequence>
<dbReference type="EMBL" id="BARU01034599">
    <property type="protein sequence ID" value="GAH65444.1"/>
    <property type="molecule type" value="Genomic_DNA"/>
</dbReference>
<dbReference type="Pfam" id="PF08889">
    <property type="entry name" value="WbqC"/>
    <property type="match status" value="1"/>
</dbReference>
<organism evidence="1">
    <name type="scientific">marine sediment metagenome</name>
    <dbReference type="NCBI Taxonomy" id="412755"/>
    <lineage>
        <taxon>unclassified sequences</taxon>
        <taxon>metagenomes</taxon>
        <taxon>ecological metagenomes</taxon>
    </lineage>
</organism>
<protein>
    <submittedName>
        <fullName evidence="1">Uncharacterized protein</fullName>
    </submittedName>
</protein>